<dbReference type="Proteomes" id="UP000694557">
    <property type="component" value="Unassembled WGS sequence"/>
</dbReference>
<evidence type="ECO:0000313" key="2">
    <source>
        <dbReference type="Ensembl" id="ENSOKIP00005079427.1"/>
    </source>
</evidence>
<name>A0A8C7J0S3_ONCKI</name>
<accession>A0A8C7J0S3</accession>
<protein>
    <submittedName>
        <fullName evidence="2">Uncharacterized protein</fullName>
    </submittedName>
</protein>
<keyword evidence="3" id="KW-1185">Reference proteome</keyword>
<dbReference type="AlphaFoldDB" id="A0A8C7J0S3"/>
<evidence type="ECO:0000313" key="3">
    <source>
        <dbReference type="Proteomes" id="UP000694557"/>
    </source>
</evidence>
<proteinExistence type="predicted"/>
<feature type="signal peptide" evidence="1">
    <location>
        <begin position="1"/>
        <end position="20"/>
    </location>
</feature>
<feature type="chain" id="PRO_5034993575" evidence="1">
    <location>
        <begin position="21"/>
        <end position="153"/>
    </location>
</feature>
<dbReference type="Ensembl" id="ENSOKIT00005084624.1">
    <property type="protein sequence ID" value="ENSOKIP00005079427.1"/>
    <property type="gene ID" value="ENSOKIG00005034259.1"/>
</dbReference>
<reference evidence="2" key="1">
    <citation type="submission" date="2025-08" db="UniProtKB">
        <authorList>
            <consortium name="Ensembl"/>
        </authorList>
    </citation>
    <scope>IDENTIFICATION</scope>
</reference>
<organism evidence="2 3">
    <name type="scientific">Oncorhynchus kisutch</name>
    <name type="common">Coho salmon</name>
    <name type="synonym">Salmo kisutch</name>
    <dbReference type="NCBI Taxonomy" id="8019"/>
    <lineage>
        <taxon>Eukaryota</taxon>
        <taxon>Metazoa</taxon>
        <taxon>Chordata</taxon>
        <taxon>Craniata</taxon>
        <taxon>Vertebrata</taxon>
        <taxon>Euteleostomi</taxon>
        <taxon>Actinopterygii</taxon>
        <taxon>Neopterygii</taxon>
        <taxon>Teleostei</taxon>
        <taxon>Protacanthopterygii</taxon>
        <taxon>Salmoniformes</taxon>
        <taxon>Salmonidae</taxon>
        <taxon>Salmoninae</taxon>
        <taxon>Oncorhynchus</taxon>
    </lineage>
</organism>
<sequence>ITFWLTTFFISISSIFQVHSTSQCIDTLRSNNINSTSVCPIFAHSSLHLLGTLLTTAELDKCGKTLQSRAVNVVKRYSGFIENKLTKTNDERGDVDSENELGVYNDDSAINKVKQYRGFLCTFGPKTMRREQGSREELQKRYGEGGFLRRSFR</sequence>
<evidence type="ECO:0000256" key="1">
    <source>
        <dbReference type="SAM" id="SignalP"/>
    </source>
</evidence>
<keyword evidence="1" id="KW-0732">Signal</keyword>
<reference evidence="2" key="2">
    <citation type="submission" date="2025-09" db="UniProtKB">
        <authorList>
            <consortium name="Ensembl"/>
        </authorList>
    </citation>
    <scope>IDENTIFICATION</scope>
</reference>
<dbReference type="GeneTree" id="ENSGT01010000230211"/>